<dbReference type="SMART" id="SM00100">
    <property type="entry name" value="cNMP"/>
    <property type="match status" value="1"/>
</dbReference>
<geneLocation type="plasmid" evidence="5 6">
    <name>AZO_p1</name>
</geneLocation>
<dbReference type="SUPFAM" id="SSF46785">
    <property type="entry name" value="Winged helix' DNA-binding domain"/>
    <property type="match status" value="1"/>
</dbReference>
<dbReference type="InterPro" id="IPR036390">
    <property type="entry name" value="WH_DNA-bd_sf"/>
</dbReference>
<reference evidence="6" key="1">
    <citation type="journal article" date="2011" name="PLoS Genet.">
        <title>Azospirillum genomes reveal transition of bacteria from aquatic to terrestrial environments.</title>
        <authorList>
            <person name="Wisniewski-Dye F."/>
            <person name="Borziak K."/>
            <person name="Khalsa-Moyers G."/>
            <person name="Alexandre G."/>
            <person name="Sukharnikov L.O."/>
            <person name="Wuichet K."/>
            <person name="Hurst G.B."/>
            <person name="McDonald W.H."/>
            <person name="Robertson J.S."/>
            <person name="Barbe V."/>
            <person name="Calteau A."/>
            <person name="Rouy Z."/>
            <person name="Mangenot S."/>
            <person name="Prigent-Combaret C."/>
            <person name="Normand P."/>
            <person name="Boyer M."/>
            <person name="Siguier P."/>
            <person name="Dessaux Y."/>
            <person name="Elmerich C."/>
            <person name="Condemine G."/>
            <person name="Krishnen G."/>
            <person name="Kennedy I."/>
            <person name="Paterson A.H."/>
            <person name="Gonzalez V."/>
            <person name="Mavingui P."/>
            <person name="Zhulin I.B."/>
        </authorList>
    </citation>
    <scope>NUCLEOTIDE SEQUENCE [LARGE SCALE GENOMIC DNA]</scope>
    <source>
        <strain evidence="6">4B</strain>
    </source>
</reference>
<evidence type="ECO:0000256" key="3">
    <source>
        <dbReference type="ARBA" id="ARBA00023163"/>
    </source>
</evidence>
<dbReference type="OrthoDB" id="7506088at2"/>
<accession>G7ZC82</accession>
<keyword evidence="5" id="KW-0614">Plasmid</keyword>
<dbReference type="Proteomes" id="UP000005667">
    <property type="component" value="Plasmid AZO_p1"/>
</dbReference>
<protein>
    <recommendedName>
        <fullName evidence="4">Cyclic nucleotide-binding domain-containing protein</fullName>
    </recommendedName>
</protein>
<sequence length="237" mass="25571">MSRIEHSAVRNQLLAALPSEVFGRLAPLLTPVPLELKQSLYAPHEPIEAAYFVESGMVSLLAPLEGGGSMEVGMVGREGLVGLPVVLGADSAPSEAMVQAQGTAFHIQTPALKRVFDDSVPLRTLLLRYTQALQTQISQTAVCNGSHTVEERLARWVLIAHDRAEGNRFPMTHEFMSLMLGVRRAGVTTAAGVLKRIGAIDYGHGAMTVLDRPGLESAACECYGIVRQQFLRLLGTQ</sequence>
<dbReference type="InterPro" id="IPR050397">
    <property type="entry name" value="Env_Response_Regulators"/>
</dbReference>
<dbReference type="PROSITE" id="PS50042">
    <property type="entry name" value="CNMP_BINDING_3"/>
    <property type="match status" value="1"/>
</dbReference>
<dbReference type="InterPro" id="IPR036388">
    <property type="entry name" value="WH-like_DNA-bd_sf"/>
</dbReference>
<dbReference type="InterPro" id="IPR012318">
    <property type="entry name" value="HTH_CRP"/>
</dbReference>
<keyword evidence="1" id="KW-0805">Transcription regulation</keyword>
<dbReference type="GO" id="GO:0005829">
    <property type="term" value="C:cytosol"/>
    <property type="evidence" value="ECO:0007669"/>
    <property type="project" value="TreeGrafter"/>
</dbReference>
<dbReference type="GO" id="GO:0003700">
    <property type="term" value="F:DNA-binding transcription factor activity"/>
    <property type="evidence" value="ECO:0007669"/>
    <property type="project" value="TreeGrafter"/>
</dbReference>
<organism evidence="5 6">
    <name type="scientific">Azospirillum lipoferum (strain 4B)</name>
    <dbReference type="NCBI Taxonomy" id="862719"/>
    <lineage>
        <taxon>Bacteria</taxon>
        <taxon>Pseudomonadati</taxon>
        <taxon>Pseudomonadota</taxon>
        <taxon>Alphaproteobacteria</taxon>
        <taxon>Rhodospirillales</taxon>
        <taxon>Azospirillaceae</taxon>
        <taxon>Azospirillum</taxon>
    </lineage>
</organism>
<dbReference type="GO" id="GO:0003677">
    <property type="term" value="F:DNA binding"/>
    <property type="evidence" value="ECO:0007669"/>
    <property type="project" value="UniProtKB-KW"/>
</dbReference>
<evidence type="ECO:0000259" key="4">
    <source>
        <dbReference type="PROSITE" id="PS50042"/>
    </source>
</evidence>
<proteinExistence type="predicted"/>
<dbReference type="HOGENOM" id="CLU_077340_0_0_5"/>
<feature type="domain" description="Cyclic nucleotide-binding" evidence="4">
    <location>
        <begin position="13"/>
        <end position="100"/>
    </location>
</feature>
<gene>
    <name evidence="5" type="ordered locus">AZOLI_p11007</name>
</gene>
<evidence type="ECO:0000256" key="1">
    <source>
        <dbReference type="ARBA" id="ARBA00023015"/>
    </source>
</evidence>
<dbReference type="InterPro" id="IPR014710">
    <property type="entry name" value="RmlC-like_jellyroll"/>
</dbReference>
<dbReference type="Gene3D" id="1.10.10.10">
    <property type="entry name" value="Winged helix-like DNA-binding domain superfamily/Winged helix DNA-binding domain"/>
    <property type="match status" value="1"/>
</dbReference>
<dbReference type="Pfam" id="PF00027">
    <property type="entry name" value="cNMP_binding"/>
    <property type="match status" value="1"/>
</dbReference>
<dbReference type="InterPro" id="IPR018490">
    <property type="entry name" value="cNMP-bd_dom_sf"/>
</dbReference>
<name>G7ZC82_AZOL4</name>
<evidence type="ECO:0000313" key="6">
    <source>
        <dbReference type="Proteomes" id="UP000005667"/>
    </source>
</evidence>
<evidence type="ECO:0000256" key="2">
    <source>
        <dbReference type="ARBA" id="ARBA00023125"/>
    </source>
</evidence>
<dbReference type="Pfam" id="PF13545">
    <property type="entry name" value="HTH_Crp_2"/>
    <property type="match status" value="1"/>
</dbReference>
<dbReference type="AlphaFoldDB" id="G7ZC82"/>
<keyword evidence="2" id="KW-0238">DNA-binding</keyword>
<dbReference type="SUPFAM" id="SSF51206">
    <property type="entry name" value="cAMP-binding domain-like"/>
    <property type="match status" value="1"/>
</dbReference>
<keyword evidence="6" id="KW-1185">Reference proteome</keyword>
<dbReference type="InterPro" id="IPR000595">
    <property type="entry name" value="cNMP-bd_dom"/>
</dbReference>
<dbReference type="RefSeq" id="WP_014188636.1">
    <property type="nucleotide sequence ID" value="NC_016585.1"/>
</dbReference>
<evidence type="ECO:0000313" key="5">
    <source>
        <dbReference type="EMBL" id="CBS89184.1"/>
    </source>
</evidence>
<dbReference type="PANTHER" id="PTHR24567">
    <property type="entry name" value="CRP FAMILY TRANSCRIPTIONAL REGULATORY PROTEIN"/>
    <property type="match status" value="1"/>
</dbReference>
<dbReference type="EMBL" id="FQ311869">
    <property type="protein sequence ID" value="CBS89184.1"/>
    <property type="molecule type" value="Genomic_DNA"/>
</dbReference>
<keyword evidence="3" id="KW-0804">Transcription</keyword>
<dbReference type="KEGG" id="ali:AZOLI_p11007"/>
<dbReference type="CDD" id="cd00038">
    <property type="entry name" value="CAP_ED"/>
    <property type="match status" value="1"/>
</dbReference>
<dbReference type="Gene3D" id="2.60.120.10">
    <property type="entry name" value="Jelly Rolls"/>
    <property type="match status" value="1"/>
</dbReference>
<dbReference type="PANTHER" id="PTHR24567:SF74">
    <property type="entry name" value="HTH-TYPE TRANSCRIPTIONAL REGULATOR ARCR"/>
    <property type="match status" value="1"/>
</dbReference>